<dbReference type="InterPro" id="IPR007667">
    <property type="entry name" value="Hypoxia_induced_domain"/>
</dbReference>
<dbReference type="PROSITE" id="PS51503">
    <property type="entry name" value="HIG1"/>
    <property type="match status" value="1"/>
</dbReference>
<dbReference type="Proteomes" id="UP001064087">
    <property type="component" value="Chromosome"/>
</dbReference>
<proteinExistence type="predicted"/>
<dbReference type="NCBIfam" id="NF033233">
    <property type="entry name" value="twin_helix"/>
    <property type="match status" value="1"/>
</dbReference>
<evidence type="ECO:0000256" key="1">
    <source>
        <dbReference type="ARBA" id="ARBA00022692"/>
    </source>
</evidence>
<feature type="domain" description="HIG1" evidence="5">
    <location>
        <begin position="1"/>
        <end position="69"/>
    </location>
</feature>
<accession>A0ABY6DE80</accession>
<evidence type="ECO:0000256" key="4">
    <source>
        <dbReference type="SAM" id="Phobius"/>
    </source>
</evidence>
<evidence type="ECO:0000259" key="5">
    <source>
        <dbReference type="PROSITE" id="PS51503"/>
    </source>
</evidence>
<feature type="transmembrane region" description="Helical" evidence="4">
    <location>
        <begin position="6"/>
        <end position="25"/>
    </location>
</feature>
<gene>
    <name evidence="6" type="ORF">N7U68_07400</name>
</gene>
<keyword evidence="2 4" id="KW-1133">Transmembrane helix</keyword>
<feature type="transmembrane region" description="Helical" evidence="4">
    <location>
        <begin position="45"/>
        <end position="63"/>
    </location>
</feature>
<sequence length="69" mass="7423">MLTDPLFLLVLVACGAVALILGLGISTFGKGGADNGKRANKFMRWRIIAQFVAVVVILAFVFIRRQMGG</sequence>
<evidence type="ECO:0000313" key="7">
    <source>
        <dbReference type="Proteomes" id="UP001064087"/>
    </source>
</evidence>
<dbReference type="Pfam" id="PF04588">
    <property type="entry name" value="HIG_1_N"/>
    <property type="match status" value="1"/>
</dbReference>
<keyword evidence="1 4" id="KW-0812">Transmembrane</keyword>
<protein>
    <submittedName>
        <fullName evidence="6">Twin transmembrane helix small protein</fullName>
    </submittedName>
</protein>
<evidence type="ECO:0000256" key="2">
    <source>
        <dbReference type="ARBA" id="ARBA00022989"/>
    </source>
</evidence>
<dbReference type="RefSeq" id="WP_165196832.1">
    <property type="nucleotide sequence ID" value="NZ_CP106738.1"/>
</dbReference>
<organism evidence="6 7">
    <name type="scientific">Roseovarius pelagicus</name>
    <dbReference type="NCBI Taxonomy" id="2980108"/>
    <lineage>
        <taxon>Bacteria</taxon>
        <taxon>Pseudomonadati</taxon>
        <taxon>Pseudomonadota</taxon>
        <taxon>Alphaproteobacteria</taxon>
        <taxon>Rhodobacterales</taxon>
        <taxon>Roseobacteraceae</taxon>
        <taxon>Roseovarius</taxon>
    </lineage>
</organism>
<keyword evidence="7" id="KW-1185">Reference proteome</keyword>
<reference evidence="6" key="1">
    <citation type="submission" date="2022-10" db="EMBL/GenBank/DDBJ databases">
        <title>Roseovarius pelagicus sp. nov., isolated from Arctic seawater.</title>
        <authorList>
            <person name="Hong Y.W."/>
            <person name="Hwang C.Y."/>
        </authorList>
    </citation>
    <scope>NUCLEOTIDE SEQUENCE</scope>
    <source>
        <strain evidence="6">HL-MP18</strain>
    </source>
</reference>
<evidence type="ECO:0000313" key="6">
    <source>
        <dbReference type="EMBL" id="UXX84457.1"/>
    </source>
</evidence>
<name>A0ABY6DE80_9RHOB</name>
<keyword evidence="3 4" id="KW-0472">Membrane</keyword>
<dbReference type="EMBL" id="CP106738">
    <property type="protein sequence ID" value="UXX84457.1"/>
    <property type="molecule type" value="Genomic_DNA"/>
</dbReference>
<evidence type="ECO:0000256" key="3">
    <source>
        <dbReference type="ARBA" id="ARBA00023136"/>
    </source>
</evidence>